<proteinExistence type="inferred from homology"/>
<comment type="similarity">
    <text evidence="1">Belongs to the cytochrome P450 family.</text>
</comment>
<name>A0A8J3RPM3_9ACTN</name>
<dbReference type="Proteomes" id="UP000616724">
    <property type="component" value="Unassembled WGS sequence"/>
</dbReference>
<evidence type="ECO:0000313" key="2">
    <source>
        <dbReference type="EMBL" id="GIH77379.1"/>
    </source>
</evidence>
<dbReference type="PANTHER" id="PTHR46696:SF1">
    <property type="entry name" value="CYTOCHROME P450 YJIB-RELATED"/>
    <property type="match status" value="1"/>
</dbReference>
<evidence type="ECO:0000256" key="1">
    <source>
        <dbReference type="ARBA" id="ARBA00010617"/>
    </source>
</evidence>
<keyword evidence="3" id="KW-1185">Reference proteome</keyword>
<dbReference type="RefSeq" id="WP_203891952.1">
    <property type="nucleotide sequence ID" value="NZ_BOOH01000029.1"/>
</dbReference>
<protein>
    <recommendedName>
        <fullName evidence="4">Cytochrome P450</fullName>
    </recommendedName>
</protein>
<dbReference type="AlphaFoldDB" id="A0A8J3RPM3"/>
<sequence>MKEPIADACPFRHPLDQGPDGINRPGLYLNERYHEIRDSGTGVVEVMRIAGGTAKLVTRYDDVVMVLRDPAFSRERALPFDDVAGLDGTLLGLDGPGHSRVRRLVSDHFTPRAIGALRDRIERCTAARLQAMLSSGSSADLVADFALPVALETITDLLGLPEADRTDFYHWSRAFLSHSTLSPQEAEASLFAMYDHLSRLLRHRRETPVGDLLSQIAADGAGLPEHQQVMLPIALLLGGWETVASNIATFTQVLLSHPYGTYDSAWPYRPRPSPARSVAP</sequence>
<reference evidence="2 3" key="1">
    <citation type="submission" date="2021-01" db="EMBL/GenBank/DDBJ databases">
        <title>Whole genome shotgun sequence of Planobispora longispora NBRC 13918.</title>
        <authorList>
            <person name="Komaki H."/>
            <person name="Tamura T."/>
        </authorList>
    </citation>
    <scope>NUCLEOTIDE SEQUENCE [LARGE SCALE GENOMIC DNA]</scope>
    <source>
        <strain evidence="2 3">NBRC 13918</strain>
    </source>
</reference>
<dbReference type="EMBL" id="BOOH01000029">
    <property type="protein sequence ID" value="GIH77379.1"/>
    <property type="molecule type" value="Genomic_DNA"/>
</dbReference>
<dbReference type="InterPro" id="IPR036396">
    <property type="entry name" value="Cyt_P450_sf"/>
</dbReference>
<accession>A0A8J3RPM3</accession>
<dbReference type="PRINTS" id="PR00359">
    <property type="entry name" value="BP450"/>
</dbReference>
<dbReference type="GO" id="GO:0004497">
    <property type="term" value="F:monooxygenase activity"/>
    <property type="evidence" value="ECO:0007669"/>
    <property type="project" value="InterPro"/>
</dbReference>
<evidence type="ECO:0008006" key="4">
    <source>
        <dbReference type="Google" id="ProtNLM"/>
    </source>
</evidence>
<dbReference type="Gene3D" id="1.10.630.10">
    <property type="entry name" value="Cytochrome P450"/>
    <property type="match status" value="1"/>
</dbReference>
<dbReference type="SUPFAM" id="SSF48264">
    <property type="entry name" value="Cytochrome P450"/>
    <property type="match status" value="1"/>
</dbReference>
<dbReference type="GO" id="GO:0005506">
    <property type="term" value="F:iron ion binding"/>
    <property type="evidence" value="ECO:0007669"/>
    <property type="project" value="InterPro"/>
</dbReference>
<dbReference type="PANTHER" id="PTHR46696">
    <property type="entry name" value="P450, PUTATIVE (EUROFUNG)-RELATED"/>
    <property type="match status" value="1"/>
</dbReference>
<dbReference type="GO" id="GO:0016705">
    <property type="term" value="F:oxidoreductase activity, acting on paired donors, with incorporation or reduction of molecular oxygen"/>
    <property type="evidence" value="ECO:0007669"/>
    <property type="project" value="InterPro"/>
</dbReference>
<dbReference type="GO" id="GO:0020037">
    <property type="term" value="F:heme binding"/>
    <property type="evidence" value="ECO:0007669"/>
    <property type="project" value="InterPro"/>
</dbReference>
<gene>
    <name evidence="2" type="ORF">Plo01_38080</name>
</gene>
<comment type="caution">
    <text evidence="2">The sequence shown here is derived from an EMBL/GenBank/DDBJ whole genome shotgun (WGS) entry which is preliminary data.</text>
</comment>
<dbReference type="InterPro" id="IPR002397">
    <property type="entry name" value="Cyt_P450_B"/>
</dbReference>
<evidence type="ECO:0000313" key="3">
    <source>
        <dbReference type="Proteomes" id="UP000616724"/>
    </source>
</evidence>
<organism evidence="2 3">
    <name type="scientific">Planobispora longispora</name>
    <dbReference type="NCBI Taxonomy" id="28887"/>
    <lineage>
        <taxon>Bacteria</taxon>
        <taxon>Bacillati</taxon>
        <taxon>Actinomycetota</taxon>
        <taxon>Actinomycetes</taxon>
        <taxon>Streptosporangiales</taxon>
        <taxon>Streptosporangiaceae</taxon>
        <taxon>Planobispora</taxon>
    </lineage>
</organism>